<keyword evidence="3" id="KW-1185">Reference proteome</keyword>
<name>A0ABY2GU69_9HYPO</name>
<accession>A0ABY2GU69</accession>
<dbReference type="Proteomes" id="UP001642720">
    <property type="component" value="Unassembled WGS sequence"/>
</dbReference>
<organism evidence="2 3">
    <name type="scientific">Trichoderma ghanense</name>
    <dbReference type="NCBI Taxonomy" id="65468"/>
    <lineage>
        <taxon>Eukaryota</taxon>
        <taxon>Fungi</taxon>
        <taxon>Dikarya</taxon>
        <taxon>Ascomycota</taxon>
        <taxon>Pezizomycotina</taxon>
        <taxon>Sordariomycetes</taxon>
        <taxon>Hypocreomycetidae</taxon>
        <taxon>Hypocreales</taxon>
        <taxon>Hypocreaceae</taxon>
        <taxon>Trichoderma</taxon>
    </lineage>
</organism>
<feature type="region of interest" description="Disordered" evidence="1">
    <location>
        <begin position="1"/>
        <end position="52"/>
    </location>
</feature>
<protein>
    <submittedName>
        <fullName evidence="2">Uncharacterized protein</fullName>
    </submittedName>
</protein>
<dbReference type="RefSeq" id="XP_073555685.1">
    <property type="nucleotide sequence ID" value="XM_073705945.1"/>
</dbReference>
<feature type="region of interest" description="Disordered" evidence="1">
    <location>
        <begin position="204"/>
        <end position="237"/>
    </location>
</feature>
<proteinExistence type="predicted"/>
<feature type="compositionally biased region" description="Basic and acidic residues" evidence="1">
    <location>
        <begin position="29"/>
        <end position="52"/>
    </location>
</feature>
<comment type="caution">
    <text evidence="2">The sequence shown here is derived from an EMBL/GenBank/DDBJ whole genome shotgun (WGS) entry which is preliminary data.</text>
</comment>
<evidence type="ECO:0000313" key="2">
    <source>
        <dbReference type="EMBL" id="TFA99483.1"/>
    </source>
</evidence>
<dbReference type="EMBL" id="PPTA01000014">
    <property type="protein sequence ID" value="TFA99483.1"/>
    <property type="molecule type" value="Genomic_DNA"/>
</dbReference>
<gene>
    <name evidence="2" type="ORF">CCMA1212_008836</name>
</gene>
<sequence>MTATAHNDPPQRMVKPRDDQKRQAAPGRSTDKKSRKEHGGVGEGRNGERSNKDGALVTMRCWSPARVALLLVSMRPRCGRLRRGESVGFGTSPESALSSGLQEEGGKLMRSGFQCCADTGGACLRKRAGGEQELVEASAVVAARRIAGTLAAQANERRRQNGGHGTAHLLALYVSQRQGFVQGGVAADARAAVGMGVDRGFERGRATTAKKRQMLAEHQTRSKSWKPSFRPRTPFAS</sequence>
<evidence type="ECO:0000313" key="3">
    <source>
        <dbReference type="Proteomes" id="UP001642720"/>
    </source>
</evidence>
<evidence type="ECO:0000256" key="1">
    <source>
        <dbReference type="SAM" id="MobiDB-lite"/>
    </source>
</evidence>
<reference evidence="2 3" key="1">
    <citation type="submission" date="2018-01" db="EMBL/GenBank/DDBJ databases">
        <title>Genome characterization of the sugarcane-associated fungus Trichoderma ghanense CCMA-1212 and their application in lignocelulose bioconversion.</title>
        <authorList>
            <person name="Steindorff A.S."/>
            <person name="Mendes T.D."/>
            <person name="Vilela E.S.D."/>
            <person name="Rodrigues D.S."/>
            <person name="Formighieri E.F."/>
            <person name="Melo I.S."/>
            <person name="Favaro L.C.L."/>
        </authorList>
    </citation>
    <scope>NUCLEOTIDE SEQUENCE [LARGE SCALE GENOMIC DNA]</scope>
    <source>
        <strain evidence="2 3">CCMA-1212</strain>
    </source>
</reference>
<dbReference type="GeneID" id="300580395"/>